<gene>
    <name evidence="1" type="ORF">H9X91_07725</name>
</gene>
<evidence type="ECO:0000313" key="1">
    <source>
        <dbReference type="EMBL" id="MBM6851325.1"/>
    </source>
</evidence>
<reference evidence="1 2" key="1">
    <citation type="journal article" date="2021" name="Sci. Rep.">
        <title>The distribution of antibiotic resistance genes in chicken gut microbiota commensals.</title>
        <authorList>
            <person name="Juricova H."/>
            <person name="Matiasovicova J."/>
            <person name="Kubasova T."/>
            <person name="Cejkova D."/>
            <person name="Rychlik I."/>
        </authorList>
    </citation>
    <scope>NUCLEOTIDE SEQUENCE [LARGE SCALE GENOMIC DNA]</scope>
    <source>
        <strain evidence="1 2">An411</strain>
    </source>
</reference>
<dbReference type="RefSeq" id="WP_204804073.1">
    <property type="nucleotide sequence ID" value="NZ_JACSNX010000009.1"/>
</dbReference>
<proteinExistence type="predicted"/>
<evidence type="ECO:0008006" key="3">
    <source>
        <dbReference type="Google" id="ProtNLM"/>
    </source>
</evidence>
<comment type="caution">
    <text evidence="1">The sequence shown here is derived from an EMBL/GenBank/DDBJ whole genome shotgun (WGS) entry which is preliminary data.</text>
</comment>
<accession>A0ABS2FVL9</accession>
<dbReference type="EMBL" id="JACSNX010000009">
    <property type="protein sequence ID" value="MBM6851325.1"/>
    <property type="molecule type" value="Genomic_DNA"/>
</dbReference>
<keyword evidence="2" id="KW-1185">Reference proteome</keyword>
<organism evidence="1 2">
    <name type="scientific">Oscillibacter valericigenes</name>
    <dbReference type="NCBI Taxonomy" id="351091"/>
    <lineage>
        <taxon>Bacteria</taxon>
        <taxon>Bacillati</taxon>
        <taxon>Bacillota</taxon>
        <taxon>Clostridia</taxon>
        <taxon>Eubacteriales</taxon>
        <taxon>Oscillospiraceae</taxon>
        <taxon>Oscillibacter</taxon>
    </lineage>
</organism>
<protein>
    <recommendedName>
        <fullName evidence="3">YlbF family regulator</fullName>
    </recommendedName>
</protein>
<dbReference type="Proteomes" id="UP000719500">
    <property type="component" value="Unassembled WGS sequence"/>
</dbReference>
<name>A0ABS2FVL9_9FIRM</name>
<evidence type="ECO:0000313" key="2">
    <source>
        <dbReference type="Proteomes" id="UP000719500"/>
    </source>
</evidence>
<sequence length="151" mass="17459">MELRDGIFAVKLCELERQYGLLQTRLELCQGAGHEKIRDILQDELNDYRENALLMERRAEGSRSPAVAELSSAQRDYDRRVEEILREKLPRLMRGEEDPQEEQAEAAALYAEYAIDFASQAMRGALLAALIAIDRQMSCEEQKYEGKEEYR</sequence>